<dbReference type="SUPFAM" id="SSF51445">
    <property type="entry name" value="(Trans)glycosidases"/>
    <property type="match status" value="1"/>
</dbReference>
<dbReference type="GeneID" id="30985756"/>
<feature type="domain" description="Glycoside hydrolase family 5" evidence="5">
    <location>
        <begin position="479"/>
        <end position="647"/>
    </location>
</feature>
<dbReference type="Gene3D" id="3.20.20.80">
    <property type="entry name" value="Glycosidases"/>
    <property type="match status" value="2"/>
</dbReference>
<feature type="region of interest" description="Disordered" evidence="4">
    <location>
        <begin position="714"/>
        <end position="759"/>
    </location>
</feature>
<feature type="domain" description="Glycoside hydrolase family 5" evidence="5">
    <location>
        <begin position="131"/>
        <end position="318"/>
    </location>
</feature>
<feature type="domain" description="Glycoside hydrolase family 5 C-terminal" evidence="6">
    <location>
        <begin position="790"/>
        <end position="869"/>
    </location>
</feature>
<feature type="compositionally biased region" description="Polar residues" evidence="4">
    <location>
        <begin position="681"/>
        <end position="690"/>
    </location>
</feature>
<dbReference type="OrthoDB" id="9971853at2759"/>
<dbReference type="InterPro" id="IPR017853">
    <property type="entry name" value="GH"/>
</dbReference>
<dbReference type="PANTHER" id="PTHR31308:SF5">
    <property type="entry name" value="ERGOSTERYL-BETA-GLUCOSIDASE"/>
    <property type="match status" value="1"/>
</dbReference>
<dbReference type="InterPro" id="IPR018087">
    <property type="entry name" value="Glyco_hydro_5_CS"/>
</dbReference>
<gene>
    <name evidence="7" type="ORF">CANTADRAFT_89876</name>
</gene>
<evidence type="ECO:0000313" key="8">
    <source>
        <dbReference type="Proteomes" id="UP000094285"/>
    </source>
</evidence>
<dbReference type="GO" id="GO:1904462">
    <property type="term" value="P:ergosteryl 3-beta-D-glucoside catabolic process"/>
    <property type="evidence" value="ECO:0007669"/>
    <property type="project" value="EnsemblFungi"/>
</dbReference>
<comment type="similarity">
    <text evidence="1">Belongs to the glycosyl hydrolase 5 (cellulase A) family.</text>
</comment>
<evidence type="ECO:0000256" key="1">
    <source>
        <dbReference type="ARBA" id="ARBA00005641"/>
    </source>
</evidence>
<organism evidence="7 8">
    <name type="scientific">Suhomyces tanzawaensis NRRL Y-17324</name>
    <dbReference type="NCBI Taxonomy" id="984487"/>
    <lineage>
        <taxon>Eukaryota</taxon>
        <taxon>Fungi</taxon>
        <taxon>Dikarya</taxon>
        <taxon>Ascomycota</taxon>
        <taxon>Saccharomycotina</taxon>
        <taxon>Pichiomycetes</taxon>
        <taxon>Debaryomycetaceae</taxon>
        <taxon>Suhomyces</taxon>
    </lineage>
</organism>
<name>A0A1E4SLP3_9ASCO</name>
<dbReference type="InterPro" id="IPR041036">
    <property type="entry name" value="GH5_C"/>
</dbReference>
<feature type="region of interest" description="Disordered" evidence="4">
    <location>
        <begin position="670"/>
        <end position="694"/>
    </location>
</feature>
<proteinExistence type="inferred from homology"/>
<dbReference type="GO" id="GO:0005829">
    <property type="term" value="C:cytosol"/>
    <property type="evidence" value="ECO:0007669"/>
    <property type="project" value="EnsemblFungi"/>
</dbReference>
<reference evidence="8" key="1">
    <citation type="submission" date="2016-05" db="EMBL/GenBank/DDBJ databases">
        <title>Comparative genomics of biotechnologically important yeasts.</title>
        <authorList>
            <consortium name="DOE Joint Genome Institute"/>
            <person name="Riley R."/>
            <person name="Haridas S."/>
            <person name="Wolfe K.H."/>
            <person name="Lopes M.R."/>
            <person name="Hittinger C.T."/>
            <person name="Goker M."/>
            <person name="Salamov A."/>
            <person name="Wisecaver J."/>
            <person name="Long T.M."/>
            <person name="Aerts A.L."/>
            <person name="Barry K."/>
            <person name="Choi C."/>
            <person name="Clum A."/>
            <person name="Coughlan A.Y."/>
            <person name="Deshpande S."/>
            <person name="Douglass A.P."/>
            <person name="Hanson S.J."/>
            <person name="Klenk H.-P."/>
            <person name="Labutti K."/>
            <person name="Lapidus A."/>
            <person name="Lindquist E."/>
            <person name="Lipzen A."/>
            <person name="Meier-Kolthoff J.P."/>
            <person name="Ohm R.A."/>
            <person name="Otillar R.P."/>
            <person name="Pangilinan J."/>
            <person name="Peng Y."/>
            <person name="Rokas A."/>
            <person name="Rosa C.A."/>
            <person name="Scheuner C."/>
            <person name="Sibirny A.A."/>
            <person name="Slot J.C."/>
            <person name="Stielow J.B."/>
            <person name="Sun H."/>
            <person name="Kurtzman C.P."/>
            <person name="Blackwell M."/>
            <person name="Grigoriev I.V."/>
            <person name="Jeffries T.W."/>
        </authorList>
    </citation>
    <scope>NUCLEOTIDE SEQUENCE [LARGE SCALE GENOMIC DNA]</scope>
    <source>
        <strain evidence="8">NRRL Y-17324</strain>
    </source>
</reference>
<keyword evidence="8" id="KW-1185">Reference proteome</keyword>
<feature type="compositionally biased region" description="Polar residues" evidence="4">
    <location>
        <begin position="728"/>
        <end position="737"/>
    </location>
</feature>
<feature type="compositionally biased region" description="Basic and acidic residues" evidence="4">
    <location>
        <begin position="670"/>
        <end position="680"/>
    </location>
</feature>
<evidence type="ECO:0000259" key="5">
    <source>
        <dbReference type="Pfam" id="PF00150"/>
    </source>
</evidence>
<dbReference type="Proteomes" id="UP000094285">
    <property type="component" value="Unassembled WGS sequence"/>
</dbReference>
<dbReference type="STRING" id="984487.A0A1E4SLP3"/>
<dbReference type="InterPro" id="IPR001547">
    <property type="entry name" value="Glyco_hydro_5"/>
</dbReference>
<accession>A0A1E4SLP3</accession>
<feature type="compositionally biased region" description="Low complexity" evidence="4">
    <location>
        <begin position="750"/>
        <end position="759"/>
    </location>
</feature>
<evidence type="ECO:0000259" key="6">
    <source>
        <dbReference type="Pfam" id="PF18564"/>
    </source>
</evidence>
<dbReference type="Pfam" id="PF18564">
    <property type="entry name" value="Glyco_hydro_5_C"/>
    <property type="match status" value="1"/>
</dbReference>
<dbReference type="FunFam" id="3.20.20.80:FF:000174">
    <property type="entry name" value="YIR007W-like protein"/>
    <property type="match status" value="1"/>
</dbReference>
<dbReference type="InterPro" id="IPR052066">
    <property type="entry name" value="Glycosphingolipid_Hydrolases"/>
</dbReference>
<evidence type="ECO:0000256" key="4">
    <source>
        <dbReference type="SAM" id="MobiDB-lite"/>
    </source>
</evidence>
<evidence type="ECO:0000256" key="2">
    <source>
        <dbReference type="ARBA" id="ARBA00022801"/>
    </source>
</evidence>
<sequence length="916" mass="104421">MKSARYTKDAINNRLSLYSSTSTIPISGLKPLKRRFPGLLSIASTEGTSDTSVLDCCPLDTDSKGNFVDKHGRKVTLKGINVDGSMKLPAEPNLPSYKGDSSKYDDIFFDGDNVTFVGRPFPLDEAHLHFLRIKSWGYNTIRYLLTWEAIEHAGPGKYDDEFVDYTIKILSILHEVGGLYVFLEMHQDVWSRFSGGSGAPMWTLYAAGLQPTRFSVTEAAIIHNDSRFHDDEALEMYHKMIWASNYKRLATMVMFTLFFSGRTYFPGLVINGQNIQDYLQDHYLNAIAHIWKAVNQKLPEMIKDGTIIGFELMNEPNRGLIGHEDLSFIPGNQQLRVGTTPTVYQSMRLGMGFPCEVDEYRIALTGPQKFATRLIDPKGQRSWLSVEEAKVIDKKYGWKRGPKWKMGECIFAREGIWRWDKSIDFENFANLTEEKRLDISIGRCELRYPNHFNQVSKRHNHCALNGIMPSTINSEYFINNNFVEYYAKFKKIIRDISPDVFVFIQPPVLDVPPNLKDDPSEIIDKKTVYCPHYYDGMSLMFKTWNTKYNVDTLGIMRGRYLNPVLGIVFGERAIRNCIKKQFVEMKREAEEFLGNIPVLMSETGMPFDMDDKRSYGNGKYISQTAALDAISNGLESLNMSHTYWCYTSINCHEWGDRWNNEDFSFWSSDDRNNQNYDDKSSPATPQSMSRRGSIIKTINLKSRRASDAANMIKTKIQRAGLTPKSKLRPNTETSSSPEAAEKESDDENTDSQSIQDSSLISTTSENVQYKYNRKCFASPDGVRATNAVIRPFVVATKGDIVGVEFDYRAVKFGLSLFIDKSDSSLINTPTIIFVPKWHFPFLNYGDIYLSSGHIKYNESLEYLEWYHDGENLDAETNSPDGVETIIIKNNSGLLDENKVREQGILPYVGELKCPTT</sequence>
<protein>
    <submittedName>
        <fullName evidence="7">Glycoside hydrolase family 5 protein</fullName>
    </submittedName>
</protein>
<dbReference type="AlphaFoldDB" id="A0A1E4SLP3"/>
<dbReference type="EMBL" id="KV453911">
    <property type="protein sequence ID" value="ODV80317.1"/>
    <property type="molecule type" value="Genomic_DNA"/>
</dbReference>
<evidence type="ECO:0000256" key="3">
    <source>
        <dbReference type="ARBA" id="ARBA00023295"/>
    </source>
</evidence>
<evidence type="ECO:0000313" key="7">
    <source>
        <dbReference type="EMBL" id="ODV80317.1"/>
    </source>
</evidence>
<dbReference type="GO" id="GO:0000272">
    <property type="term" value="P:polysaccharide catabolic process"/>
    <property type="evidence" value="ECO:0007669"/>
    <property type="project" value="InterPro"/>
</dbReference>
<dbReference type="Pfam" id="PF00150">
    <property type="entry name" value="Cellulase"/>
    <property type="match status" value="2"/>
</dbReference>
<keyword evidence="3" id="KW-0326">Glycosidase</keyword>
<dbReference type="PROSITE" id="PS00659">
    <property type="entry name" value="GLYCOSYL_HYDROL_F5"/>
    <property type="match status" value="1"/>
</dbReference>
<dbReference type="RefSeq" id="XP_020065439.1">
    <property type="nucleotide sequence ID" value="XM_020211620.1"/>
</dbReference>
<dbReference type="GO" id="GO:0050295">
    <property type="term" value="F:steryl-beta-glucosidase activity"/>
    <property type="evidence" value="ECO:0007669"/>
    <property type="project" value="EnsemblFungi"/>
</dbReference>
<dbReference type="PANTHER" id="PTHR31308">
    <property type="match status" value="1"/>
</dbReference>
<keyword evidence="2 7" id="KW-0378">Hydrolase</keyword>